<dbReference type="GO" id="GO:0006310">
    <property type="term" value="P:DNA recombination"/>
    <property type="evidence" value="ECO:0007669"/>
    <property type="project" value="UniProtKB-KW"/>
</dbReference>
<keyword evidence="1" id="KW-0233">DNA recombination</keyword>
<dbReference type="GO" id="GO:0015074">
    <property type="term" value="P:DNA integration"/>
    <property type="evidence" value="ECO:0007669"/>
    <property type="project" value="InterPro"/>
</dbReference>
<dbReference type="AlphaFoldDB" id="A0A3M8GYP7"/>
<dbReference type="InterPro" id="IPR002104">
    <property type="entry name" value="Integrase_catalytic"/>
</dbReference>
<dbReference type="InterPro" id="IPR013762">
    <property type="entry name" value="Integrase-like_cat_sf"/>
</dbReference>
<dbReference type="GO" id="GO:0003677">
    <property type="term" value="F:DNA binding"/>
    <property type="evidence" value="ECO:0007669"/>
    <property type="project" value="InterPro"/>
</dbReference>
<feature type="domain" description="Tyr recombinase" evidence="2">
    <location>
        <begin position="212"/>
        <end position="376"/>
    </location>
</feature>
<organism evidence="3 4">
    <name type="scientific">Lysinibacillus halotolerans</name>
    <dbReference type="NCBI Taxonomy" id="1368476"/>
    <lineage>
        <taxon>Bacteria</taxon>
        <taxon>Bacillati</taxon>
        <taxon>Bacillota</taxon>
        <taxon>Bacilli</taxon>
        <taxon>Bacillales</taxon>
        <taxon>Bacillaceae</taxon>
        <taxon>Lysinibacillus</taxon>
    </lineage>
</organism>
<dbReference type="EMBL" id="RHLQ01000099">
    <property type="protein sequence ID" value="RNC95366.1"/>
    <property type="molecule type" value="Genomic_DNA"/>
</dbReference>
<dbReference type="Pfam" id="PF00589">
    <property type="entry name" value="Phage_integrase"/>
    <property type="match status" value="1"/>
</dbReference>
<name>A0A3M8GYP7_9BACI</name>
<dbReference type="Gene3D" id="1.10.443.10">
    <property type="entry name" value="Intergrase catalytic core"/>
    <property type="match status" value="1"/>
</dbReference>
<dbReference type="Proteomes" id="UP000279909">
    <property type="component" value="Unassembled WGS sequence"/>
</dbReference>
<evidence type="ECO:0000313" key="3">
    <source>
        <dbReference type="EMBL" id="RNC95366.1"/>
    </source>
</evidence>
<keyword evidence="4" id="KW-1185">Reference proteome</keyword>
<evidence type="ECO:0000313" key="4">
    <source>
        <dbReference type="Proteomes" id="UP000279909"/>
    </source>
</evidence>
<dbReference type="InterPro" id="IPR011010">
    <property type="entry name" value="DNA_brk_join_enz"/>
</dbReference>
<evidence type="ECO:0000259" key="2">
    <source>
        <dbReference type="Pfam" id="PF00589"/>
    </source>
</evidence>
<comment type="caution">
    <text evidence="3">The sequence shown here is derived from an EMBL/GenBank/DDBJ whole genome shotgun (WGS) entry which is preliminary data.</text>
</comment>
<dbReference type="OrthoDB" id="2736690at2"/>
<gene>
    <name evidence="3" type="ORF">EC501_18255</name>
</gene>
<sequence>MVERKASSFIVKKVNTEYADFNIKDYERKFLDLQTDGKVFGNFYGFTWEIPDKKINDYPLSLHFDLEIFKHLNTALKAYIIIQITNKIAPHSIYTILDQLKKVILSTNGFSDIRKLEIYLEEKSKDFSSAYRYAVEIKKFLEFYRLDNTKEILELCNQYKGIRHSQRELPNFEDVMIFDEIVNDYFQSYSIDETNKYLSIFLWWLITNILPIRISEFLLIKKDCLKKDVNNHSFNIIVPRIKDEDSEEINYDLIEIDEKAYKLVQDSINRVKEIDSESQYLFPTSILYAFRKIKTTKRPKKNSRINRRDFDFLKKMFYEEIVESKYGHYNLERIKGGDTRHFAIINMALQGFNMLSIARMAGHRDLKTQNNYYSHAEHFVQSNVYRLAQFRIENKISRKMNSGLIGWKRYIYDKGVTFTDIEDDEEIIGRIPFGVCSELKSLFPNNCIEELYFAIEKCRKMQLKMQKFATQLVSF</sequence>
<protein>
    <recommendedName>
        <fullName evidence="2">Tyr recombinase domain-containing protein</fullName>
    </recommendedName>
</protein>
<dbReference type="SUPFAM" id="SSF56349">
    <property type="entry name" value="DNA breaking-rejoining enzymes"/>
    <property type="match status" value="1"/>
</dbReference>
<dbReference type="RefSeq" id="WP_122973757.1">
    <property type="nucleotide sequence ID" value="NZ_RHLQ01000099.1"/>
</dbReference>
<accession>A0A3M8GYP7</accession>
<proteinExistence type="predicted"/>
<reference evidence="3 4" key="1">
    <citation type="journal article" date="2014" name="Int. J. Syst. Evol. Microbiol.">
        <title>Lysinibacillus halotolerans sp. nov., isolated from saline-alkaline soil.</title>
        <authorList>
            <person name="Kong D."/>
            <person name="Wang Y."/>
            <person name="Zhao B."/>
            <person name="Li Y."/>
            <person name="Song J."/>
            <person name="Zhai Y."/>
            <person name="Zhang C."/>
            <person name="Wang H."/>
            <person name="Chen X."/>
            <person name="Zhao B."/>
            <person name="Ruan Z."/>
        </authorList>
    </citation>
    <scope>NUCLEOTIDE SEQUENCE [LARGE SCALE GENOMIC DNA]</scope>
    <source>
        <strain evidence="3 4">MCCC 1A12703</strain>
    </source>
</reference>
<evidence type="ECO:0000256" key="1">
    <source>
        <dbReference type="ARBA" id="ARBA00023172"/>
    </source>
</evidence>